<proteinExistence type="predicted"/>
<gene>
    <name evidence="1" type="ORF">M3P09_14630</name>
</gene>
<dbReference type="Proteomes" id="UP001165381">
    <property type="component" value="Unassembled WGS sequence"/>
</dbReference>
<organism evidence="1 2">
    <name type="scientific">Jejuia spongiicola</name>
    <dbReference type="NCBI Taxonomy" id="2942207"/>
    <lineage>
        <taxon>Bacteria</taxon>
        <taxon>Pseudomonadati</taxon>
        <taxon>Bacteroidota</taxon>
        <taxon>Flavobacteriia</taxon>
        <taxon>Flavobacteriales</taxon>
        <taxon>Flavobacteriaceae</taxon>
        <taxon>Jejuia</taxon>
    </lineage>
</organism>
<protein>
    <submittedName>
        <fullName evidence="1">Uncharacterized protein</fullName>
    </submittedName>
</protein>
<evidence type="ECO:0000313" key="1">
    <source>
        <dbReference type="EMBL" id="MCL6296245.1"/>
    </source>
</evidence>
<dbReference type="RefSeq" id="WP_249973716.1">
    <property type="nucleotide sequence ID" value="NZ_JAMFLZ010000007.1"/>
</dbReference>
<accession>A0ABT0QJT6</accession>
<name>A0ABT0QJT6_9FLAO</name>
<comment type="caution">
    <text evidence="1">The sequence shown here is derived from an EMBL/GenBank/DDBJ whole genome shotgun (WGS) entry which is preliminary data.</text>
</comment>
<evidence type="ECO:0000313" key="2">
    <source>
        <dbReference type="Proteomes" id="UP001165381"/>
    </source>
</evidence>
<keyword evidence="2" id="KW-1185">Reference proteome</keyword>
<dbReference type="EMBL" id="JAMFLZ010000007">
    <property type="protein sequence ID" value="MCL6296245.1"/>
    <property type="molecule type" value="Genomic_DNA"/>
</dbReference>
<reference evidence="1" key="1">
    <citation type="submission" date="2022-05" db="EMBL/GenBank/DDBJ databases">
        <authorList>
            <person name="Park J.-S."/>
        </authorList>
    </citation>
    <scope>NUCLEOTIDE SEQUENCE</scope>
    <source>
        <strain evidence="1">2012CJ34-3</strain>
    </source>
</reference>
<sequence>MTSLINDFEDDFLQKEYPDLSVEDAYIEFLIQVDDDMSGDWMKPSQDKRKVLDKNNFKFELYQIADSVWIEKNPDALFKLEKSIVKTRWKYLNEKGIFEFNFSESTIAFFEPKNEDSLIKLRKKYIDINYTGKYRKALRAISKENQFIQEYLNMTDAAGNLDPRLIAGKMLFKKVDVSDYFIKRLIITEIIY</sequence>